<evidence type="ECO:0000313" key="2">
    <source>
        <dbReference type="EMBL" id="KAL3879383.1"/>
    </source>
</evidence>
<evidence type="ECO:0000256" key="1">
    <source>
        <dbReference type="SAM" id="MobiDB-lite"/>
    </source>
</evidence>
<name>A0ABD3X310_SINWO</name>
<comment type="caution">
    <text evidence="2">The sequence shown here is derived from an EMBL/GenBank/DDBJ whole genome shotgun (WGS) entry which is preliminary data.</text>
</comment>
<feature type="compositionally biased region" description="Basic and acidic residues" evidence="1">
    <location>
        <begin position="1"/>
        <end position="17"/>
    </location>
</feature>
<dbReference type="AlphaFoldDB" id="A0ABD3X310"/>
<protein>
    <submittedName>
        <fullName evidence="2">Uncharacterized protein</fullName>
    </submittedName>
</protein>
<sequence>MNEHGEETNNQIEREPNTRVQKLQSEVKERLFASETKRTWNPPEKIMSGTSRESGYDVVAGVINMTSEAASKIYDGRDASMLNTKEQKVNITTSNAEYNDQCATERFAKVISSIRQRVIHLKQTKPKTKNE</sequence>
<feature type="region of interest" description="Disordered" evidence="1">
    <location>
        <begin position="1"/>
        <end position="20"/>
    </location>
</feature>
<keyword evidence="3" id="KW-1185">Reference proteome</keyword>
<accession>A0ABD3X310</accession>
<dbReference type="Proteomes" id="UP001634394">
    <property type="component" value="Unassembled WGS sequence"/>
</dbReference>
<dbReference type="EMBL" id="JBJQND010000004">
    <property type="protein sequence ID" value="KAL3879383.1"/>
    <property type="molecule type" value="Genomic_DNA"/>
</dbReference>
<evidence type="ECO:0000313" key="3">
    <source>
        <dbReference type="Proteomes" id="UP001634394"/>
    </source>
</evidence>
<proteinExistence type="predicted"/>
<gene>
    <name evidence="2" type="ORF">ACJMK2_031681</name>
</gene>
<organism evidence="2 3">
    <name type="scientific">Sinanodonta woodiana</name>
    <name type="common">Chinese pond mussel</name>
    <name type="synonym">Anodonta woodiana</name>
    <dbReference type="NCBI Taxonomy" id="1069815"/>
    <lineage>
        <taxon>Eukaryota</taxon>
        <taxon>Metazoa</taxon>
        <taxon>Spiralia</taxon>
        <taxon>Lophotrochozoa</taxon>
        <taxon>Mollusca</taxon>
        <taxon>Bivalvia</taxon>
        <taxon>Autobranchia</taxon>
        <taxon>Heteroconchia</taxon>
        <taxon>Palaeoheterodonta</taxon>
        <taxon>Unionida</taxon>
        <taxon>Unionoidea</taxon>
        <taxon>Unionidae</taxon>
        <taxon>Unioninae</taxon>
        <taxon>Sinanodonta</taxon>
    </lineage>
</organism>
<feature type="region of interest" description="Disordered" evidence="1">
    <location>
        <begin position="33"/>
        <end position="52"/>
    </location>
</feature>
<reference evidence="2 3" key="1">
    <citation type="submission" date="2024-11" db="EMBL/GenBank/DDBJ databases">
        <title>Chromosome-level genome assembly of the freshwater bivalve Anodonta woodiana.</title>
        <authorList>
            <person name="Chen X."/>
        </authorList>
    </citation>
    <scope>NUCLEOTIDE SEQUENCE [LARGE SCALE GENOMIC DNA]</scope>
    <source>
        <strain evidence="2">MN2024</strain>
        <tissue evidence="2">Gills</tissue>
    </source>
</reference>